<gene>
    <name evidence="1" type="ORF">GMARGA_LOCUS249</name>
</gene>
<comment type="caution">
    <text evidence="1">The sequence shown here is derived from an EMBL/GenBank/DDBJ whole genome shotgun (WGS) entry which is preliminary data.</text>
</comment>
<evidence type="ECO:0000313" key="1">
    <source>
        <dbReference type="EMBL" id="CAG8459840.1"/>
    </source>
</evidence>
<dbReference type="Proteomes" id="UP000789901">
    <property type="component" value="Unassembled WGS sequence"/>
</dbReference>
<reference evidence="1 2" key="1">
    <citation type="submission" date="2021-06" db="EMBL/GenBank/DDBJ databases">
        <authorList>
            <person name="Kallberg Y."/>
            <person name="Tangrot J."/>
            <person name="Rosling A."/>
        </authorList>
    </citation>
    <scope>NUCLEOTIDE SEQUENCE [LARGE SCALE GENOMIC DNA]</scope>
    <source>
        <strain evidence="1 2">120-4 pot B 10/14</strain>
    </source>
</reference>
<evidence type="ECO:0000313" key="2">
    <source>
        <dbReference type="Proteomes" id="UP000789901"/>
    </source>
</evidence>
<dbReference type="EMBL" id="CAJVQB010000032">
    <property type="protein sequence ID" value="CAG8459840.1"/>
    <property type="molecule type" value="Genomic_DNA"/>
</dbReference>
<organism evidence="1 2">
    <name type="scientific">Gigaspora margarita</name>
    <dbReference type="NCBI Taxonomy" id="4874"/>
    <lineage>
        <taxon>Eukaryota</taxon>
        <taxon>Fungi</taxon>
        <taxon>Fungi incertae sedis</taxon>
        <taxon>Mucoromycota</taxon>
        <taxon>Glomeromycotina</taxon>
        <taxon>Glomeromycetes</taxon>
        <taxon>Diversisporales</taxon>
        <taxon>Gigasporaceae</taxon>
        <taxon>Gigaspora</taxon>
    </lineage>
</organism>
<name>A0ABM8VVX7_GIGMA</name>
<sequence>MSFEDFIGKFQELTINKKNDNDPMKHDSNHINFAMQIGNLLQNNNTPFYAEISERWAIINGIVYFFGNNKEVKFLNSLSTIYEERLPRRCDILLDIKYKKLEYLINSLNLLDKKNFIYNWQEPKEEQELYQLIFNWATDEIEIDFLDLFDAAVYFKKDLNGSFYDRYVTMNLPSLKVYSDEIIFAMQKILQATQTILLIFGPYGRECLLFLKQHEQYSRLIPTFKEILDFSIEAKRYFSMYILHYFFMKEVNFEEGEIEINC</sequence>
<protein>
    <submittedName>
        <fullName evidence="1">35503_t:CDS:1</fullName>
    </submittedName>
</protein>
<proteinExistence type="predicted"/>
<accession>A0ABM8VVX7</accession>
<keyword evidence="2" id="KW-1185">Reference proteome</keyword>